<dbReference type="PROSITE" id="PS00041">
    <property type="entry name" value="HTH_ARAC_FAMILY_1"/>
    <property type="match status" value="1"/>
</dbReference>
<evidence type="ECO:0000313" key="5">
    <source>
        <dbReference type="EMBL" id="QIA65500.1"/>
    </source>
</evidence>
<dbReference type="Gene3D" id="1.10.10.60">
    <property type="entry name" value="Homeodomain-like"/>
    <property type="match status" value="2"/>
</dbReference>
<evidence type="ECO:0000313" key="6">
    <source>
        <dbReference type="Proteomes" id="UP000464262"/>
    </source>
</evidence>
<keyword evidence="3" id="KW-0804">Transcription</keyword>
<dbReference type="GO" id="GO:0043565">
    <property type="term" value="F:sequence-specific DNA binding"/>
    <property type="evidence" value="ECO:0007669"/>
    <property type="project" value="InterPro"/>
</dbReference>
<feature type="domain" description="HTH araC/xylS-type" evidence="4">
    <location>
        <begin position="179"/>
        <end position="277"/>
    </location>
</feature>
<dbReference type="InterPro" id="IPR011051">
    <property type="entry name" value="RmlC_Cupin_sf"/>
</dbReference>
<dbReference type="EMBL" id="CP047476">
    <property type="protein sequence ID" value="QIA65500.1"/>
    <property type="molecule type" value="Genomic_DNA"/>
</dbReference>
<accession>A0A7Z2T736</accession>
<organism evidence="5 6">
    <name type="scientific">Vibrio astriarenae</name>
    <dbReference type="NCBI Taxonomy" id="1481923"/>
    <lineage>
        <taxon>Bacteria</taxon>
        <taxon>Pseudomonadati</taxon>
        <taxon>Pseudomonadota</taxon>
        <taxon>Gammaproteobacteria</taxon>
        <taxon>Vibrionales</taxon>
        <taxon>Vibrionaceae</taxon>
        <taxon>Vibrio</taxon>
    </lineage>
</organism>
<dbReference type="SMART" id="SM00342">
    <property type="entry name" value="HTH_ARAC"/>
    <property type="match status" value="1"/>
</dbReference>
<keyword evidence="1" id="KW-0805">Transcription regulation</keyword>
<gene>
    <name evidence="5" type="ORF">GT360_18360</name>
</gene>
<dbReference type="SUPFAM" id="SSF51182">
    <property type="entry name" value="RmlC-like cupins"/>
    <property type="match status" value="1"/>
</dbReference>
<dbReference type="InterPro" id="IPR009057">
    <property type="entry name" value="Homeodomain-like_sf"/>
</dbReference>
<dbReference type="InterPro" id="IPR014710">
    <property type="entry name" value="RmlC-like_jellyroll"/>
</dbReference>
<dbReference type="PANTHER" id="PTHR43280:SF27">
    <property type="entry name" value="TRANSCRIPTIONAL REGULATOR MTLR"/>
    <property type="match status" value="1"/>
</dbReference>
<sequence>MKPILEHVPNTQQQSLFFNEYDKKVFSFPWHYHPQWELTYIISGSGTAYTGNAVRHYSAGELVLLAPNIPHCWKSDGNAKTGVKSVYAQWDNSFLGDNWLDKPEFTSIKTLFEQCYSGLSFINCDALGEKLNGLRFKSPFHRTLGFVDLLHELSLQQSVMPLGQQTNLCQDFASDKRIETILEYITQYYDQKISAKEMAQLVNMTPVSFSKYFTRTFQKPFTQFLNEFRVSQACGLLVSTELTVEQVAFQTGYQNMSFFHRQFKSVTEKTPNHFRESYLE</sequence>
<proteinExistence type="predicted"/>
<dbReference type="Pfam" id="PF12833">
    <property type="entry name" value="HTH_18"/>
    <property type="match status" value="1"/>
</dbReference>
<evidence type="ECO:0000256" key="2">
    <source>
        <dbReference type="ARBA" id="ARBA00023125"/>
    </source>
</evidence>
<dbReference type="PROSITE" id="PS01124">
    <property type="entry name" value="HTH_ARAC_FAMILY_2"/>
    <property type="match status" value="1"/>
</dbReference>
<dbReference type="Gene3D" id="2.60.120.10">
    <property type="entry name" value="Jelly Rolls"/>
    <property type="match status" value="1"/>
</dbReference>
<dbReference type="Proteomes" id="UP000464262">
    <property type="component" value="Chromosome 2"/>
</dbReference>
<dbReference type="SUPFAM" id="SSF46689">
    <property type="entry name" value="Homeodomain-like"/>
    <property type="match status" value="2"/>
</dbReference>
<dbReference type="KEGG" id="vas:GT360_18360"/>
<dbReference type="InterPro" id="IPR013096">
    <property type="entry name" value="Cupin_2"/>
</dbReference>
<name>A0A7Z2T736_9VIBR</name>
<evidence type="ECO:0000256" key="3">
    <source>
        <dbReference type="ARBA" id="ARBA00023163"/>
    </source>
</evidence>
<dbReference type="InterPro" id="IPR018060">
    <property type="entry name" value="HTH_AraC"/>
</dbReference>
<dbReference type="AlphaFoldDB" id="A0A7Z2T736"/>
<dbReference type="InterPro" id="IPR018062">
    <property type="entry name" value="HTH_AraC-typ_CS"/>
</dbReference>
<keyword evidence="2" id="KW-0238">DNA-binding</keyword>
<dbReference type="Pfam" id="PF07883">
    <property type="entry name" value="Cupin_2"/>
    <property type="match status" value="1"/>
</dbReference>
<protein>
    <submittedName>
        <fullName evidence="5">Helix-turn-helix domain-containing protein</fullName>
    </submittedName>
</protein>
<dbReference type="RefSeq" id="WP_164650400.1">
    <property type="nucleotide sequence ID" value="NZ_CP047476.1"/>
</dbReference>
<dbReference type="PANTHER" id="PTHR43280">
    <property type="entry name" value="ARAC-FAMILY TRANSCRIPTIONAL REGULATOR"/>
    <property type="match status" value="1"/>
</dbReference>
<reference evidence="5 6" key="1">
    <citation type="submission" date="2020-01" db="EMBL/GenBank/DDBJ databases">
        <title>Whole genome and functional gene identification of agarase of Vibrio HN897.</title>
        <authorList>
            <person name="Liu Y."/>
            <person name="Zhao Z."/>
        </authorList>
    </citation>
    <scope>NUCLEOTIDE SEQUENCE [LARGE SCALE GENOMIC DNA]</scope>
    <source>
        <strain evidence="5 6">HN897</strain>
    </source>
</reference>
<keyword evidence="6" id="KW-1185">Reference proteome</keyword>
<evidence type="ECO:0000259" key="4">
    <source>
        <dbReference type="PROSITE" id="PS01124"/>
    </source>
</evidence>
<dbReference type="GO" id="GO:0003700">
    <property type="term" value="F:DNA-binding transcription factor activity"/>
    <property type="evidence" value="ECO:0007669"/>
    <property type="project" value="InterPro"/>
</dbReference>
<evidence type="ECO:0000256" key="1">
    <source>
        <dbReference type="ARBA" id="ARBA00023015"/>
    </source>
</evidence>